<name>N6Z071_THAL4</name>
<dbReference type="Gene3D" id="1.10.357.10">
    <property type="entry name" value="Tetracycline Repressor, domain 2"/>
    <property type="match status" value="1"/>
</dbReference>
<proteinExistence type="predicted"/>
<dbReference type="EMBL" id="AMXE01000033">
    <property type="protein sequence ID" value="ENO87803.1"/>
    <property type="molecule type" value="Genomic_DNA"/>
</dbReference>
<evidence type="ECO:0000313" key="2">
    <source>
        <dbReference type="Proteomes" id="UP000013232"/>
    </source>
</evidence>
<sequence>MLLATFSWLYTQITERSRARLSQIRPEDDVVQQMLDDAAEFFLGEDFSIGLDLLAAADRDPELREGIQRTAKENRFVVEDMWVGVLMSRGLSRGDAEDLLWLIFNSMRGLAVRSLWQQDKERFEHVKALTLEIAKERYARMKR</sequence>
<dbReference type="SUPFAM" id="SSF48498">
    <property type="entry name" value="Tetracyclin repressor-like, C-terminal domain"/>
    <property type="match status" value="1"/>
</dbReference>
<dbReference type="InterPro" id="IPR036271">
    <property type="entry name" value="Tet_transcr_reg_TetR-rel_C_sf"/>
</dbReference>
<dbReference type="AlphaFoldDB" id="N6Z071"/>
<accession>N6Z071</accession>
<organism evidence="1 2">
    <name type="scientific">Thauera linaloolentis (strain DSM 12138 / JCM 21573 / CCUG 41526 / CIP 105981 / IAM 15112 / NBRC 102519 / 47Lol)</name>
    <dbReference type="NCBI Taxonomy" id="1123367"/>
    <lineage>
        <taxon>Bacteria</taxon>
        <taxon>Pseudomonadati</taxon>
        <taxon>Pseudomonadota</taxon>
        <taxon>Betaproteobacteria</taxon>
        <taxon>Rhodocyclales</taxon>
        <taxon>Zoogloeaceae</taxon>
        <taxon>Thauera</taxon>
    </lineage>
</organism>
<comment type="caution">
    <text evidence="1">The sequence shown here is derived from an EMBL/GenBank/DDBJ whole genome shotgun (WGS) entry which is preliminary data.</text>
</comment>
<dbReference type="Proteomes" id="UP000013232">
    <property type="component" value="Unassembled WGS sequence"/>
</dbReference>
<evidence type="ECO:0000313" key="1">
    <source>
        <dbReference type="EMBL" id="ENO87803.1"/>
    </source>
</evidence>
<dbReference type="STRING" id="1123367.GCA_000621305_01309"/>
<keyword evidence="2" id="KW-1185">Reference proteome</keyword>
<reference evidence="1 2" key="1">
    <citation type="submission" date="2012-09" db="EMBL/GenBank/DDBJ databases">
        <title>Draft Genome Sequences of 6 Strains from Genus Thauera.</title>
        <authorList>
            <person name="Liu B."/>
            <person name="Shapleigh J.P."/>
            <person name="Frostegard A.H."/>
        </authorList>
    </citation>
    <scope>NUCLEOTIDE SEQUENCE [LARGE SCALE GENOMIC DNA]</scope>
    <source>
        <strain evidence="2">47Lol / DSM 12138</strain>
    </source>
</reference>
<dbReference type="eggNOG" id="COG1309">
    <property type="taxonomic scope" value="Bacteria"/>
</dbReference>
<protein>
    <submittedName>
        <fullName evidence="1">TetR family transcriptional regulator</fullName>
    </submittedName>
</protein>
<gene>
    <name evidence="1" type="ORF">C666_10160</name>
</gene>